<evidence type="ECO:0000256" key="3">
    <source>
        <dbReference type="ARBA" id="ARBA00012513"/>
    </source>
</evidence>
<evidence type="ECO:0000256" key="8">
    <source>
        <dbReference type="ARBA" id="ARBA00022840"/>
    </source>
</evidence>
<keyword evidence="5 16" id="KW-0808">Transferase</keyword>
<dbReference type="FunFam" id="3.30.200.20:FF:000096">
    <property type="entry name" value="Non-specific serine/threonine protein kinase"/>
    <property type="match status" value="1"/>
</dbReference>
<dbReference type="PROSITE" id="PS50011">
    <property type="entry name" value="PROTEIN_KINASE_DOM"/>
    <property type="match status" value="1"/>
</dbReference>
<evidence type="ECO:0000256" key="4">
    <source>
        <dbReference type="ARBA" id="ARBA00022527"/>
    </source>
</evidence>
<dbReference type="InterPro" id="IPR004041">
    <property type="entry name" value="NAF_dom"/>
</dbReference>
<comment type="similarity">
    <text evidence="2">Belongs to the protein kinase superfamily. CAMK Ser/Thr protein kinase family. SNF1 subfamily.</text>
</comment>
<evidence type="ECO:0000256" key="2">
    <source>
        <dbReference type="ARBA" id="ARBA00006234"/>
    </source>
</evidence>
<dbReference type="GO" id="GO:0106310">
    <property type="term" value="F:protein serine kinase activity"/>
    <property type="evidence" value="ECO:0007669"/>
    <property type="project" value="RHEA"/>
</dbReference>
<dbReference type="InterPro" id="IPR011009">
    <property type="entry name" value="Kinase-like_dom_sf"/>
</dbReference>
<comment type="catalytic activity">
    <reaction evidence="11">
        <text>L-seryl-[protein] + ATP = O-phospho-L-seryl-[protein] + ADP + H(+)</text>
        <dbReference type="Rhea" id="RHEA:17989"/>
        <dbReference type="Rhea" id="RHEA-COMP:9863"/>
        <dbReference type="Rhea" id="RHEA-COMP:11604"/>
        <dbReference type="ChEBI" id="CHEBI:15378"/>
        <dbReference type="ChEBI" id="CHEBI:29999"/>
        <dbReference type="ChEBI" id="CHEBI:30616"/>
        <dbReference type="ChEBI" id="CHEBI:83421"/>
        <dbReference type="ChEBI" id="CHEBI:456216"/>
        <dbReference type="EC" id="2.7.11.1"/>
    </reaction>
</comment>
<dbReference type="InterPro" id="IPR018451">
    <property type="entry name" value="NAF/FISL_domain"/>
</dbReference>
<gene>
    <name evidence="16" type="ORF">CDL12_23296</name>
</gene>
<evidence type="ECO:0000259" key="14">
    <source>
        <dbReference type="PROSITE" id="PS50011"/>
    </source>
</evidence>
<evidence type="ECO:0000256" key="1">
    <source>
        <dbReference type="ARBA" id="ARBA00001936"/>
    </source>
</evidence>
<dbReference type="GO" id="GO:0005524">
    <property type="term" value="F:ATP binding"/>
    <property type="evidence" value="ECO:0007669"/>
    <property type="project" value="UniProtKB-UniRule"/>
</dbReference>
<dbReference type="AlphaFoldDB" id="A0A2G9GFU2"/>
<dbReference type="EMBL" id="NKXS01005252">
    <property type="protein sequence ID" value="PIN04163.1"/>
    <property type="molecule type" value="Genomic_DNA"/>
</dbReference>
<evidence type="ECO:0000313" key="16">
    <source>
        <dbReference type="EMBL" id="PIN04163.1"/>
    </source>
</evidence>
<dbReference type="STRING" id="429701.A0A2G9GFU2"/>
<keyword evidence="4 13" id="KW-0723">Serine/threonine-protein kinase</keyword>
<dbReference type="PROSITE" id="PS50816">
    <property type="entry name" value="NAF"/>
    <property type="match status" value="1"/>
</dbReference>
<keyword evidence="8 12" id="KW-0067">ATP-binding</keyword>
<keyword evidence="7 16" id="KW-0418">Kinase</keyword>
<dbReference type="InterPro" id="IPR000719">
    <property type="entry name" value="Prot_kinase_dom"/>
</dbReference>
<organism evidence="16 17">
    <name type="scientific">Handroanthus impetiginosus</name>
    <dbReference type="NCBI Taxonomy" id="429701"/>
    <lineage>
        <taxon>Eukaryota</taxon>
        <taxon>Viridiplantae</taxon>
        <taxon>Streptophyta</taxon>
        <taxon>Embryophyta</taxon>
        <taxon>Tracheophyta</taxon>
        <taxon>Spermatophyta</taxon>
        <taxon>Magnoliopsida</taxon>
        <taxon>eudicotyledons</taxon>
        <taxon>Gunneridae</taxon>
        <taxon>Pentapetalae</taxon>
        <taxon>asterids</taxon>
        <taxon>lamiids</taxon>
        <taxon>Lamiales</taxon>
        <taxon>Bignoniaceae</taxon>
        <taxon>Crescentiina</taxon>
        <taxon>Tabebuia alliance</taxon>
        <taxon>Handroanthus</taxon>
    </lineage>
</organism>
<reference evidence="17" key="1">
    <citation type="journal article" date="2018" name="Gigascience">
        <title>Genome assembly of the Pink Ipe (Handroanthus impetiginosus, Bignoniaceae), a highly valued, ecologically keystone Neotropical timber forest tree.</title>
        <authorList>
            <person name="Silva-Junior O.B."/>
            <person name="Grattapaglia D."/>
            <person name="Novaes E."/>
            <person name="Collevatti R.G."/>
        </authorList>
    </citation>
    <scope>NUCLEOTIDE SEQUENCE [LARGE SCALE GENOMIC DNA]</scope>
    <source>
        <strain evidence="17">cv. UFG-1</strain>
    </source>
</reference>
<comment type="caution">
    <text evidence="16">The sequence shown here is derived from an EMBL/GenBank/DDBJ whole genome shotgun (WGS) entry which is preliminary data.</text>
</comment>
<dbReference type="SMART" id="SM00220">
    <property type="entry name" value="S_TKc"/>
    <property type="match status" value="1"/>
</dbReference>
<evidence type="ECO:0000256" key="12">
    <source>
        <dbReference type="PROSITE-ProRule" id="PRU10141"/>
    </source>
</evidence>
<dbReference type="Pfam" id="PF03822">
    <property type="entry name" value="NAF"/>
    <property type="match status" value="1"/>
</dbReference>
<keyword evidence="6 12" id="KW-0547">Nucleotide-binding</keyword>
<evidence type="ECO:0000259" key="15">
    <source>
        <dbReference type="PROSITE" id="PS50816"/>
    </source>
</evidence>
<evidence type="ECO:0000256" key="9">
    <source>
        <dbReference type="ARBA" id="ARBA00023211"/>
    </source>
</evidence>
<evidence type="ECO:0000256" key="6">
    <source>
        <dbReference type="ARBA" id="ARBA00022741"/>
    </source>
</evidence>
<dbReference type="PROSITE" id="PS00108">
    <property type="entry name" value="PROTEIN_KINASE_ST"/>
    <property type="match status" value="1"/>
</dbReference>
<evidence type="ECO:0000256" key="7">
    <source>
        <dbReference type="ARBA" id="ARBA00022777"/>
    </source>
</evidence>
<comment type="cofactor">
    <cofactor evidence="1">
        <name>Mn(2+)</name>
        <dbReference type="ChEBI" id="CHEBI:29035"/>
    </cofactor>
</comment>
<dbReference type="CDD" id="cd14663">
    <property type="entry name" value="STKc_SnRK3"/>
    <property type="match status" value="1"/>
</dbReference>
<dbReference type="OrthoDB" id="193931at2759"/>
<feature type="domain" description="Protein kinase" evidence="14">
    <location>
        <begin position="12"/>
        <end position="266"/>
    </location>
</feature>
<evidence type="ECO:0000256" key="11">
    <source>
        <dbReference type="ARBA" id="ARBA00048679"/>
    </source>
</evidence>
<dbReference type="FunFam" id="3.30.310.80:FF:000005">
    <property type="entry name" value="Non-specific serine/threonine protein kinase"/>
    <property type="match status" value="1"/>
</dbReference>
<evidence type="ECO:0000313" key="17">
    <source>
        <dbReference type="Proteomes" id="UP000231279"/>
    </source>
</evidence>
<dbReference type="Pfam" id="PF00069">
    <property type="entry name" value="Pkinase"/>
    <property type="match status" value="1"/>
</dbReference>
<evidence type="ECO:0000256" key="10">
    <source>
        <dbReference type="ARBA" id="ARBA00047899"/>
    </source>
</evidence>
<comment type="catalytic activity">
    <reaction evidence="10">
        <text>L-threonyl-[protein] + ATP = O-phospho-L-threonyl-[protein] + ADP + H(+)</text>
        <dbReference type="Rhea" id="RHEA:46608"/>
        <dbReference type="Rhea" id="RHEA-COMP:11060"/>
        <dbReference type="Rhea" id="RHEA-COMP:11605"/>
        <dbReference type="ChEBI" id="CHEBI:15378"/>
        <dbReference type="ChEBI" id="CHEBI:30013"/>
        <dbReference type="ChEBI" id="CHEBI:30616"/>
        <dbReference type="ChEBI" id="CHEBI:61977"/>
        <dbReference type="ChEBI" id="CHEBI:456216"/>
        <dbReference type="EC" id="2.7.11.1"/>
    </reaction>
</comment>
<feature type="binding site" evidence="12">
    <location>
        <position position="41"/>
    </location>
    <ligand>
        <name>ATP</name>
        <dbReference type="ChEBI" id="CHEBI:30616"/>
    </ligand>
</feature>
<dbReference type="InterPro" id="IPR008271">
    <property type="entry name" value="Ser/Thr_kinase_AS"/>
</dbReference>
<proteinExistence type="inferred from homology"/>
<keyword evidence="9" id="KW-0464">Manganese</keyword>
<name>A0A2G9GFU2_9LAMI</name>
<evidence type="ECO:0000256" key="5">
    <source>
        <dbReference type="ARBA" id="ARBA00022679"/>
    </source>
</evidence>
<dbReference type="PROSITE" id="PS00107">
    <property type="entry name" value="PROTEIN_KINASE_ATP"/>
    <property type="match status" value="1"/>
</dbReference>
<dbReference type="SUPFAM" id="SSF56112">
    <property type="entry name" value="Protein kinase-like (PK-like)"/>
    <property type="match status" value="1"/>
</dbReference>
<dbReference type="Proteomes" id="UP000231279">
    <property type="component" value="Unassembled WGS sequence"/>
</dbReference>
<evidence type="ECO:0000256" key="13">
    <source>
        <dbReference type="RuleBase" id="RU000304"/>
    </source>
</evidence>
<dbReference type="Gene3D" id="1.10.510.10">
    <property type="entry name" value="Transferase(Phosphotransferase) domain 1"/>
    <property type="match status" value="1"/>
</dbReference>
<feature type="domain" description="NAF" evidence="15">
    <location>
        <begin position="302"/>
        <end position="326"/>
    </location>
</feature>
<sequence length="435" mass="49384">MEKRDKILMQKYEIGKLLGQGTFAKVYHAKNLKTAEGVAIKIIDKEKIMKVGLIDQIKREISVMRLVKHPNVVQLHEVMASKSKIYFVMEYVRGGELFDKVAKGRLKEDAARKYFQQLIAAVDFCHSRGVYHRDLKPENLLLDEFGNLKVSDFGLSALLDSKRQDGLLHTTCGTPAYVAPEVINKRGYDGEKADIWSCGVILYVLLAGCLPFHDSNLVEMYRKISRGEFRCPLWFPPEVKKLLSRILDPNPNTRITLSRIMENPWFKKGFKRIESPDLDLDEELSPRSILESVDSDSESCPSKPNCMNAFDIISLSPGFNLSGLFEKDRKSSKAQAWFTTQMPTVVAKLEELAMTESFKIKKKNGSVKMKGSKGGRKGELVIDAEIFEVTPSFHMVEVKKAAGDTMEYLKFCDQELKPSLKDVIWGWQDNGEDLQ</sequence>
<dbReference type="CDD" id="cd12195">
    <property type="entry name" value="CIPK_C"/>
    <property type="match status" value="1"/>
</dbReference>
<protein>
    <recommendedName>
        <fullName evidence="3">non-specific serine/threonine protein kinase</fullName>
        <ecNumber evidence="3">2.7.11.1</ecNumber>
    </recommendedName>
</protein>
<dbReference type="InterPro" id="IPR017441">
    <property type="entry name" value="Protein_kinase_ATP_BS"/>
</dbReference>
<keyword evidence="17" id="KW-1185">Reference proteome</keyword>
<dbReference type="PANTHER" id="PTHR43895:SF3">
    <property type="entry name" value="CBL-INTERACTING SERINE_THREONINE-PROTEIN KINASE 20"/>
    <property type="match status" value="1"/>
</dbReference>
<accession>A0A2G9GFU2</accession>
<dbReference type="Gene3D" id="3.30.310.80">
    <property type="entry name" value="Kinase associated domain 1, KA1"/>
    <property type="match status" value="1"/>
</dbReference>
<dbReference type="GO" id="GO:0004674">
    <property type="term" value="F:protein serine/threonine kinase activity"/>
    <property type="evidence" value="ECO:0007669"/>
    <property type="project" value="UniProtKB-KW"/>
</dbReference>
<dbReference type="EC" id="2.7.11.1" evidence="3"/>
<dbReference type="PANTHER" id="PTHR43895">
    <property type="entry name" value="CALCIUM/CALMODULIN-DEPENDENT PROTEIN KINASE KINASE-RELATED"/>
    <property type="match status" value="1"/>
</dbReference>
<dbReference type="FunFam" id="1.10.510.10:FF:000653">
    <property type="entry name" value="Non-specific serine/threonine protein kinase"/>
    <property type="match status" value="1"/>
</dbReference>
<dbReference type="GO" id="GO:0007165">
    <property type="term" value="P:signal transduction"/>
    <property type="evidence" value="ECO:0007669"/>
    <property type="project" value="InterPro"/>
</dbReference>